<dbReference type="GO" id="GO:0006310">
    <property type="term" value="P:DNA recombination"/>
    <property type="evidence" value="ECO:0007669"/>
    <property type="project" value="TreeGrafter"/>
</dbReference>
<dbReference type="EMBL" id="JACHID010000027">
    <property type="protein sequence ID" value="MBB5022925.1"/>
    <property type="molecule type" value="Genomic_DNA"/>
</dbReference>
<name>A0A7W7Y6B5_9BACT</name>
<keyword evidence="3" id="KW-1185">Reference proteome</keyword>
<sequence length="97" mass="11383">MSNDNAHNPHDTFVQAILEHESIALDLLQHEMPAHITEALDFSTLQRIETTYVSDDLRKTYSDRVFQANFKDSDKQAYIYMLFEHKSHPDNWCSLQL</sequence>
<proteinExistence type="predicted"/>
<dbReference type="Proteomes" id="UP000528322">
    <property type="component" value="Unassembled WGS sequence"/>
</dbReference>
<dbReference type="InterPro" id="IPR051699">
    <property type="entry name" value="Rpn/YhgA-like_nuclease"/>
</dbReference>
<dbReference type="RefSeq" id="WP_183734262.1">
    <property type="nucleotide sequence ID" value="NZ_JACHID010000027.1"/>
</dbReference>
<organism evidence="2 3">
    <name type="scientific">Desulfurispira natronophila</name>
    <dbReference type="NCBI Taxonomy" id="682562"/>
    <lineage>
        <taxon>Bacteria</taxon>
        <taxon>Pseudomonadati</taxon>
        <taxon>Chrysiogenota</taxon>
        <taxon>Chrysiogenia</taxon>
        <taxon>Chrysiogenales</taxon>
        <taxon>Chrysiogenaceae</taxon>
        <taxon>Desulfurispira</taxon>
    </lineage>
</organism>
<feature type="domain" description="Transposase (putative) YhgA-like" evidence="1">
    <location>
        <begin position="8"/>
        <end position="97"/>
    </location>
</feature>
<dbReference type="AlphaFoldDB" id="A0A7W7Y6B5"/>
<reference evidence="2 3" key="1">
    <citation type="submission" date="2020-08" db="EMBL/GenBank/DDBJ databases">
        <title>Genomic Encyclopedia of Type Strains, Phase IV (KMG-IV): sequencing the most valuable type-strain genomes for metagenomic binning, comparative biology and taxonomic classification.</title>
        <authorList>
            <person name="Goeker M."/>
        </authorList>
    </citation>
    <scope>NUCLEOTIDE SEQUENCE [LARGE SCALE GENOMIC DNA]</scope>
    <source>
        <strain evidence="2 3">DSM 22071</strain>
    </source>
</reference>
<dbReference type="Pfam" id="PF04754">
    <property type="entry name" value="Transposase_31"/>
    <property type="match status" value="1"/>
</dbReference>
<gene>
    <name evidence="2" type="ORF">HNR37_002274</name>
</gene>
<evidence type="ECO:0000313" key="2">
    <source>
        <dbReference type="EMBL" id="MBB5022925.1"/>
    </source>
</evidence>
<dbReference type="GO" id="GO:1990238">
    <property type="term" value="F:double-stranded DNA endonuclease activity"/>
    <property type="evidence" value="ECO:0007669"/>
    <property type="project" value="TreeGrafter"/>
</dbReference>
<accession>A0A7W7Y6B5</accession>
<dbReference type="PANTHER" id="PTHR34611">
    <property type="match status" value="1"/>
</dbReference>
<protein>
    <submittedName>
        <fullName evidence="2">Putative transposase YdaD</fullName>
    </submittedName>
</protein>
<feature type="non-terminal residue" evidence="2">
    <location>
        <position position="97"/>
    </location>
</feature>
<dbReference type="PANTHER" id="PTHR34611:SF2">
    <property type="entry name" value="INACTIVE RECOMBINATION-PROMOTING NUCLEASE-LIKE PROTEIN RPNE-RELATED"/>
    <property type="match status" value="1"/>
</dbReference>
<comment type="caution">
    <text evidence="2">The sequence shown here is derived from an EMBL/GenBank/DDBJ whole genome shotgun (WGS) entry which is preliminary data.</text>
</comment>
<evidence type="ECO:0000313" key="3">
    <source>
        <dbReference type="Proteomes" id="UP000528322"/>
    </source>
</evidence>
<dbReference type="InterPro" id="IPR006842">
    <property type="entry name" value="Transposase_31"/>
</dbReference>
<evidence type="ECO:0000259" key="1">
    <source>
        <dbReference type="Pfam" id="PF04754"/>
    </source>
</evidence>